<evidence type="ECO:0000256" key="2">
    <source>
        <dbReference type="ARBA" id="ARBA00008914"/>
    </source>
</evidence>
<dbReference type="SUPFAM" id="SSF103088">
    <property type="entry name" value="OmpA-like"/>
    <property type="match status" value="1"/>
</dbReference>
<evidence type="ECO:0000313" key="10">
    <source>
        <dbReference type="EMBL" id="MCM1992657.1"/>
    </source>
</evidence>
<dbReference type="EMBL" id="JAGSOJ010000007">
    <property type="protein sequence ID" value="MCM1992657.1"/>
    <property type="molecule type" value="Genomic_DNA"/>
</dbReference>
<dbReference type="InterPro" id="IPR050330">
    <property type="entry name" value="Bact_OuterMem_StrucFunc"/>
</dbReference>
<keyword evidence="4 8" id="KW-0812">Transmembrane</keyword>
<dbReference type="Pfam" id="PF00691">
    <property type="entry name" value="OmpA"/>
    <property type="match status" value="1"/>
</dbReference>
<accession>A0A9J6PA85</accession>
<keyword evidence="11" id="KW-1185">Reference proteome</keyword>
<dbReference type="GO" id="GO:0005886">
    <property type="term" value="C:plasma membrane"/>
    <property type="evidence" value="ECO:0007669"/>
    <property type="project" value="UniProtKB-SubCell"/>
</dbReference>
<dbReference type="InterPro" id="IPR006665">
    <property type="entry name" value="OmpA-like"/>
</dbReference>
<comment type="subcellular location">
    <subcellularLocation>
        <location evidence="1">Cell membrane</location>
        <topology evidence="1">Single-pass membrane protein</topology>
    </subcellularLocation>
</comment>
<evidence type="ECO:0000256" key="6">
    <source>
        <dbReference type="ARBA" id="ARBA00023136"/>
    </source>
</evidence>
<evidence type="ECO:0000256" key="7">
    <source>
        <dbReference type="PROSITE-ProRule" id="PRU00473"/>
    </source>
</evidence>
<dbReference type="InterPro" id="IPR025713">
    <property type="entry name" value="MotB-like_N_dom"/>
</dbReference>
<dbReference type="PANTHER" id="PTHR30329">
    <property type="entry name" value="STATOR ELEMENT OF FLAGELLAR MOTOR COMPLEX"/>
    <property type="match status" value="1"/>
</dbReference>
<proteinExistence type="inferred from homology"/>
<evidence type="ECO:0000256" key="1">
    <source>
        <dbReference type="ARBA" id="ARBA00004162"/>
    </source>
</evidence>
<reference evidence="10" key="2">
    <citation type="submission" date="2021-04" db="EMBL/GenBank/DDBJ databases">
        <authorList>
            <person name="Dong X."/>
        </authorList>
    </citation>
    <scope>NUCLEOTIDE SEQUENCE</scope>
    <source>
        <strain evidence="10">ZWT</strain>
    </source>
</reference>
<dbReference type="Proteomes" id="UP001056429">
    <property type="component" value="Unassembled WGS sequence"/>
</dbReference>
<keyword evidence="3" id="KW-1003">Cell membrane</keyword>
<evidence type="ECO:0000259" key="9">
    <source>
        <dbReference type="PROSITE" id="PS51123"/>
    </source>
</evidence>
<evidence type="ECO:0000256" key="5">
    <source>
        <dbReference type="ARBA" id="ARBA00022989"/>
    </source>
</evidence>
<dbReference type="InterPro" id="IPR036737">
    <property type="entry name" value="OmpA-like_sf"/>
</dbReference>
<evidence type="ECO:0000256" key="8">
    <source>
        <dbReference type="SAM" id="Phobius"/>
    </source>
</evidence>
<dbReference type="AlphaFoldDB" id="A0A9J6PA85"/>
<dbReference type="PANTHER" id="PTHR30329:SF21">
    <property type="entry name" value="LIPOPROTEIN YIAD-RELATED"/>
    <property type="match status" value="1"/>
</dbReference>
<keyword evidence="5 8" id="KW-1133">Transmembrane helix</keyword>
<dbReference type="PROSITE" id="PS51123">
    <property type="entry name" value="OMPA_2"/>
    <property type="match status" value="1"/>
</dbReference>
<feature type="domain" description="OmpA-like" evidence="9">
    <location>
        <begin position="119"/>
        <end position="240"/>
    </location>
</feature>
<dbReference type="CDD" id="cd07185">
    <property type="entry name" value="OmpA_C-like"/>
    <property type="match status" value="1"/>
</dbReference>
<comment type="similarity">
    <text evidence="2">Belongs to the MotB family.</text>
</comment>
<dbReference type="Gene3D" id="3.30.1330.60">
    <property type="entry name" value="OmpA-like domain"/>
    <property type="match status" value="1"/>
</dbReference>
<protein>
    <submittedName>
        <fullName evidence="10">OmpA family protein</fullName>
    </submittedName>
</protein>
<evidence type="ECO:0000313" key="11">
    <source>
        <dbReference type="Proteomes" id="UP001056429"/>
    </source>
</evidence>
<sequence length="248" mass="28165">MSKRKAKKDDGIDPNAWLATYGDMVTLLLTFFVMLYSMSSIDSMKFQSISSALQTVMKGQGGKSIMEYNMNNGDLPIAGKLVPNSSKESNREQIEMIDNMKKLISENELEEIIDVKEDSRGYIFELKDKILFESGRANLKQESLPALDTITKFIKDLPNDIIIEGHTDNVPINNSKYKDNWELSAARAYTVTNYFTEIKGLDSTRFYPTFLGDNHPLENNDTQENRSKNRRVNILIKKNDVINEGGAE</sequence>
<evidence type="ECO:0000256" key="4">
    <source>
        <dbReference type="ARBA" id="ARBA00022692"/>
    </source>
</evidence>
<name>A0A9J6PA85_9CLOT</name>
<keyword evidence="6 7" id="KW-0472">Membrane</keyword>
<gene>
    <name evidence="10" type="ORF">KDK92_23320</name>
</gene>
<dbReference type="RefSeq" id="WP_250861831.1">
    <property type="nucleotide sequence ID" value="NZ_JAGSOJ010000007.1"/>
</dbReference>
<evidence type="ECO:0000256" key="3">
    <source>
        <dbReference type="ARBA" id="ARBA00022475"/>
    </source>
</evidence>
<reference evidence="10" key="1">
    <citation type="journal article" date="2021" name="mSystems">
        <title>Bacteria and Archaea Synergistically Convert Glycine Betaine to Biogenic Methane in the Formosa Cold Seep of the South China Sea.</title>
        <authorList>
            <person name="Li L."/>
            <person name="Zhang W."/>
            <person name="Zhang S."/>
            <person name="Song L."/>
            <person name="Sun Q."/>
            <person name="Zhang H."/>
            <person name="Xiang H."/>
            <person name="Dong X."/>
        </authorList>
    </citation>
    <scope>NUCLEOTIDE SEQUENCE</scope>
    <source>
        <strain evidence="10">ZWT</strain>
    </source>
</reference>
<organism evidence="10 11">
    <name type="scientific">Oceanirhabdus seepicola</name>
    <dbReference type="NCBI Taxonomy" id="2828781"/>
    <lineage>
        <taxon>Bacteria</taxon>
        <taxon>Bacillati</taxon>
        <taxon>Bacillota</taxon>
        <taxon>Clostridia</taxon>
        <taxon>Eubacteriales</taxon>
        <taxon>Clostridiaceae</taxon>
        <taxon>Oceanirhabdus</taxon>
    </lineage>
</organism>
<dbReference type="Pfam" id="PF13677">
    <property type="entry name" value="MotB_plug"/>
    <property type="match status" value="1"/>
</dbReference>
<feature type="transmembrane region" description="Helical" evidence="8">
    <location>
        <begin position="16"/>
        <end position="36"/>
    </location>
</feature>
<comment type="caution">
    <text evidence="10">The sequence shown here is derived from an EMBL/GenBank/DDBJ whole genome shotgun (WGS) entry which is preliminary data.</text>
</comment>